<evidence type="ECO:0000256" key="3">
    <source>
        <dbReference type="ARBA" id="ARBA00022679"/>
    </source>
</evidence>
<evidence type="ECO:0000313" key="11">
    <source>
        <dbReference type="Proteomes" id="UP000611762"/>
    </source>
</evidence>
<evidence type="ECO:0000256" key="6">
    <source>
        <dbReference type="ARBA" id="ARBA00022840"/>
    </source>
</evidence>
<dbReference type="InterPro" id="IPR005702">
    <property type="entry name" value="Wzc-like_C"/>
</dbReference>
<organism evidence="10 11">
    <name type="scientific">Congzhengia minquanensis</name>
    <dbReference type="NCBI Taxonomy" id="2763657"/>
    <lineage>
        <taxon>Bacteria</taxon>
        <taxon>Bacillati</taxon>
        <taxon>Bacillota</taxon>
        <taxon>Clostridia</taxon>
        <taxon>Eubacteriales</taxon>
        <taxon>Oscillospiraceae</taxon>
        <taxon>Congzhengia</taxon>
    </lineage>
</organism>
<dbReference type="InterPro" id="IPR027417">
    <property type="entry name" value="P-loop_NTPase"/>
</dbReference>
<feature type="domain" description="AAA" evidence="9">
    <location>
        <begin position="64"/>
        <end position="193"/>
    </location>
</feature>
<dbReference type="CDD" id="cd05387">
    <property type="entry name" value="BY-kinase"/>
    <property type="match status" value="1"/>
</dbReference>
<comment type="caution">
    <text evidence="10">The sequence shown here is derived from an EMBL/GenBank/DDBJ whole genome shotgun (WGS) entry which is preliminary data.</text>
</comment>
<dbReference type="GO" id="GO:0005886">
    <property type="term" value="C:plasma membrane"/>
    <property type="evidence" value="ECO:0007669"/>
    <property type="project" value="TreeGrafter"/>
</dbReference>
<dbReference type="Gene3D" id="3.40.50.300">
    <property type="entry name" value="P-loop containing nucleotide triphosphate hydrolases"/>
    <property type="match status" value="1"/>
</dbReference>
<proteinExistence type="inferred from homology"/>
<dbReference type="Proteomes" id="UP000611762">
    <property type="component" value="Unassembled WGS sequence"/>
</dbReference>
<accession>A0A926I092</accession>
<dbReference type="AlphaFoldDB" id="A0A926I092"/>
<keyword evidence="7" id="KW-0829">Tyrosine-protein kinase</keyword>
<dbReference type="PANTHER" id="PTHR32309:SF13">
    <property type="entry name" value="FERRIC ENTEROBACTIN TRANSPORT PROTEIN FEPE"/>
    <property type="match status" value="1"/>
</dbReference>
<evidence type="ECO:0000256" key="5">
    <source>
        <dbReference type="ARBA" id="ARBA00022777"/>
    </source>
</evidence>
<dbReference type="InterPro" id="IPR025669">
    <property type="entry name" value="AAA_dom"/>
</dbReference>
<evidence type="ECO:0000256" key="4">
    <source>
        <dbReference type="ARBA" id="ARBA00022741"/>
    </source>
</evidence>
<dbReference type="Pfam" id="PF13614">
    <property type="entry name" value="AAA_31"/>
    <property type="match status" value="1"/>
</dbReference>
<dbReference type="SUPFAM" id="SSF52540">
    <property type="entry name" value="P-loop containing nucleoside triphosphate hydrolases"/>
    <property type="match status" value="1"/>
</dbReference>
<keyword evidence="3" id="KW-0808">Transferase</keyword>
<evidence type="ECO:0000256" key="8">
    <source>
        <dbReference type="ARBA" id="ARBA00051245"/>
    </source>
</evidence>
<dbReference type="PANTHER" id="PTHR32309">
    <property type="entry name" value="TYROSINE-PROTEIN KINASE"/>
    <property type="match status" value="1"/>
</dbReference>
<name>A0A926I092_9FIRM</name>
<dbReference type="GO" id="GO:0004715">
    <property type="term" value="F:non-membrane spanning protein tyrosine kinase activity"/>
    <property type="evidence" value="ECO:0007669"/>
    <property type="project" value="UniProtKB-EC"/>
</dbReference>
<comment type="catalytic activity">
    <reaction evidence="8">
        <text>L-tyrosyl-[protein] + ATP = O-phospho-L-tyrosyl-[protein] + ADP + H(+)</text>
        <dbReference type="Rhea" id="RHEA:10596"/>
        <dbReference type="Rhea" id="RHEA-COMP:10136"/>
        <dbReference type="Rhea" id="RHEA-COMP:20101"/>
        <dbReference type="ChEBI" id="CHEBI:15378"/>
        <dbReference type="ChEBI" id="CHEBI:30616"/>
        <dbReference type="ChEBI" id="CHEBI:46858"/>
        <dbReference type="ChEBI" id="CHEBI:61978"/>
        <dbReference type="ChEBI" id="CHEBI:456216"/>
        <dbReference type="EC" id="2.7.10.2"/>
    </reaction>
</comment>
<dbReference type="InterPro" id="IPR050445">
    <property type="entry name" value="Bact_polysacc_biosynth/exp"/>
</dbReference>
<protein>
    <recommendedName>
        <fullName evidence="2">non-specific protein-tyrosine kinase</fullName>
        <ecNumber evidence="2">2.7.10.2</ecNumber>
    </recommendedName>
</protein>
<keyword evidence="6" id="KW-0067">ATP-binding</keyword>
<evidence type="ECO:0000256" key="2">
    <source>
        <dbReference type="ARBA" id="ARBA00011903"/>
    </source>
</evidence>
<evidence type="ECO:0000256" key="1">
    <source>
        <dbReference type="ARBA" id="ARBA00007316"/>
    </source>
</evidence>
<keyword evidence="11" id="KW-1185">Reference proteome</keyword>
<evidence type="ECO:0000256" key="7">
    <source>
        <dbReference type="ARBA" id="ARBA00023137"/>
    </source>
</evidence>
<evidence type="ECO:0000259" key="9">
    <source>
        <dbReference type="Pfam" id="PF13614"/>
    </source>
</evidence>
<dbReference type="NCBIfam" id="TIGR01007">
    <property type="entry name" value="eps_fam"/>
    <property type="match status" value="1"/>
</dbReference>
<keyword evidence="4" id="KW-0547">Nucleotide-binding</keyword>
<sequence>MRLPDFMIKNHRRHVLSDADLITKNSSPALSEALKGARTNLMYALADIDGGKCVFMTSALAAEGKTTTCINLAVSLAQTESRVLLIDSDLRRPRIHTYLNIKNKEGLANYLGGFCELEAIVNHLSDLNLDCITAGNLPPNPTELLSSKKMKSFIEFVKGKYDYILFDTPPVNIVADSLALAQLVENVIFVCKCGVSLTTEIQKALSALKFANAKVLGFITIETNRKKKKSKDYSGYYYYEES</sequence>
<dbReference type="RefSeq" id="WP_249313709.1">
    <property type="nucleotide sequence ID" value="NZ_JACRSU010000005.1"/>
</dbReference>
<comment type="similarity">
    <text evidence="1">Belongs to the CpsD/CapB family.</text>
</comment>
<gene>
    <name evidence="10" type="ORF">H8698_11930</name>
</gene>
<reference evidence="10" key="1">
    <citation type="submission" date="2020-08" db="EMBL/GenBank/DDBJ databases">
        <title>Genome public.</title>
        <authorList>
            <person name="Liu C."/>
            <person name="Sun Q."/>
        </authorList>
    </citation>
    <scope>NUCLEOTIDE SEQUENCE</scope>
    <source>
        <strain evidence="10">H8</strain>
    </source>
</reference>
<dbReference type="GO" id="GO:0005524">
    <property type="term" value="F:ATP binding"/>
    <property type="evidence" value="ECO:0007669"/>
    <property type="project" value="UniProtKB-KW"/>
</dbReference>
<dbReference type="EC" id="2.7.10.2" evidence="2"/>
<keyword evidence="5 10" id="KW-0418">Kinase</keyword>
<dbReference type="EMBL" id="JACRSU010000005">
    <property type="protein sequence ID" value="MBC8541686.1"/>
    <property type="molecule type" value="Genomic_DNA"/>
</dbReference>
<evidence type="ECO:0000313" key="10">
    <source>
        <dbReference type="EMBL" id="MBC8541686.1"/>
    </source>
</evidence>